<dbReference type="PANTHER" id="PTHR24113:SF12">
    <property type="entry name" value="RAN GTPASE-ACTIVATING PROTEIN 1"/>
    <property type="match status" value="1"/>
</dbReference>
<keyword evidence="2" id="KW-0433">Leucine-rich repeat</keyword>
<dbReference type="GO" id="GO:0048471">
    <property type="term" value="C:perinuclear region of cytoplasm"/>
    <property type="evidence" value="ECO:0007669"/>
    <property type="project" value="TreeGrafter"/>
</dbReference>
<name>A0A7S2XIG0_9STRA</name>
<dbReference type="GO" id="GO:0005096">
    <property type="term" value="F:GTPase activator activity"/>
    <property type="evidence" value="ECO:0007669"/>
    <property type="project" value="UniProtKB-KW"/>
</dbReference>
<protein>
    <submittedName>
        <fullName evidence="4">Uncharacterized protein</fullName>
    </submittedName>
</protein>
<organism evidence="4">
    <name type="scientific">Attheya septentrionalis</name>
    <dbReference type="NCBI Taxonomy" id="420275"/>
    <lineage>
        <taxon>Eukaryota</taxon>
        <taxon>Sar</taxon>
        <taxon>Stramenopiles</taxon>
        <taxon>Ochrophyta</taxon>
        <taxon>Bacillariophyta</taxon>
        <taxon>Coscinodiscophyceae</taxon>
        <taxon>Chaetocerotophycidae</taxon>
        <taxon>Chaetocerotales</taxon>
        <taxon>Attheyaceae</taxon>
        <taxon>Attheya</taxon>
    </lineage>
</organism>
<dbReference type="GO" id="GO:0031267">
    <property type="term" value="F:small GTPase binding"/>
    <property type="evidence" value="ECO:0007669"/>
    <property type="project" value="TreeGrafter"/>
</dbReference>
<accession>A0A7S2XIG0</accession>
<dbReference type="GO" id="GO:0005634">
    <property type="term" value="C:nucleus"/>
    <property type="evidence" value="ECO:0007669"/>
    <property type="project" value="TreeGrafter"/>
</dbReference>
<dbReference type="EMBL" id="HBHQ01001127">
    <property type="protein sequence ID" value="CAD9808898.1"/>
    <property type="molecule type" value="Transcribed_RNA"/>
</dbReference>
<evidence type="ECO:0000256" key="3">
    <source>
        <dbReference type="ARBA" id="ARBA00022737"/>
    </source>
</evidence>
<dbReference type="GO" id="GO:0005829">
    <property type="term" value="C:cytosol"/>
    <property type="evidence" value="ECO:0007669"/>
    <property type="project" value="TreeGrafter"/>
</dbReference>
<gene>
    <name evidence="4" type="ORF">ASEP1449_LOCUS720</name>
</gene>
<sequence length="208" mass="23059">MALTLALHMETNLTSLPHEDLDLRSNGIGNEGALQIASALIGLPSTLRKLNLMNNHIGAEGAIAIASALVMNKTLQEISLKKNNIGSDGAVAIASALMNNSTLKKLDLRYNNIGIRGIKSILRTFHRSHYPIVKIYCNKVDKSQQEILSKCREVNETLSIVDKTILRSHNTSNMLLLLPHVIHYVSTNQQHVSKLFAILRERPDLLLR</sequence>
<keyword evidence="1" id="KW-0343">GTPase activation</keyword>
<keyword evidence="3" id="KW-0677">Repeat</keyword>
<dbReference type="InterPro" id="IPR032675">
    <property type="entry name" value="LRR_dom_sf"/>
</dbReference>
<dbReference type="Gene3D" id="3.80.10.10">
    <property type="entry name" value="Ribonuclease Inhibitor"/>
    <property type="match status" value="1"/>
</dbReference>
<dbReference type="PANTHER" id="PTHR24113">
    <property type="entry name" value="RAN GTPASE-ACTIVATING PROTEIN 1"/>
    <property type="match status" value="1"/>
</dbReference>
<dbReference type="InterPro" id="IPR001611">
    <property type="entry name" value="Leu-rich_rpt"/>
</dbReference>
<proteinExistence type="predicted"/>
<evidence type="ECO:0000256" key="1">
    <source>
        <dbReference type="ARBA" id="ARBA00022468"/>
    </source>
</evidence>
<evidence type="ECO:0000256" key="2">
    <source>
        <dbReference type="ARBA" id="ARBA00022614"/>
    </source>
</evidence>
<dbReference type="InterPro" id="IPR027038">
    <property type="entry name" value="RanGap"/>
</dbReference>
<dbReference type="SMART" id="SM00368">
    <property type="entry name" value="LRR_RI"/>
    <property type="match status" value="4"/>
</dbReference>
<dbReference type="Pfam" id="PF13516">
    <property type="entry name" value="LRR_6"/>
    <property type="match status" value="4"/>
</dbReference>
<dbReference type="AlphaFoldDB" id="A0A7S2XIG0"/>
<evidence type="ECO:0000313" key="4">
    <source>
        <dbReference type="EMBL" id="CAD9808898.1"/>
    </source>
</evidence>
<dbReference type="SUPFAM" id="SSF52047">
    <property type="entry name" value="RNI-like"/>
    <property type="match status" value="1"/>
</dbReference>
<reference evidence="4" key="1">
    <citation type="submission" date="2021-01" db="EMBL/GenBank/DDBJ databases">
        <authorList>
            <person name="Corre E."/>
            <person name="Pelletier E."/>
            <person name="Niang G."/>
            <person name="Scheremetjew M."/>
            <person name="Finn R."/>
            <person name="Kale V."/>
            <person name="Holt S."/>
            <person name="Cochrane G."/>
            <person name="Meng A."/>
            <person name="Brown T."/>
            <person name="Cohen L."/>
        </authorList>
    </citation>
    <scope>NUCLEOTIDE SEQUENCE</scope>
    <source>
        <strain evidence="4">CCMP2084</strain>
    </source>
</reference>
<dbReference type="GO" id="GO:0006913">
    <property type="term" value="P:nucleocytoplasmic transport"/>
    <property type="evidence" value="ECO:0007669"/>
    <property type="project" value="TreeGrafter"/>
</dbReference>